<protein>
    <submittedName>
        <fullName evidence="2">Uncharacterized protein</fullName>
    </submittedName>
</protein>
<evidence type="ECO:0000313" key="2">
    <source>
        <dbReference type="EMBL" id="KAG2621636.1"/>
    </source>
</evidence>
<feature type="compositionally biased region" description="Basic and acidic residues" evidence="1">
    <location>
        <begin position="36"/>
        <end position="53"/>
    </location>
</feature>
<comment type="caution">
    <text evidence="2">The sequence shown here is derived from an EMBL/GenBank/DDBJ whole genome shotgun (WGS) entry which is preliminary data.</text>
</comment>
<sequence length="162" mass="16495">MQNMPRSSMHAHVFFSSLNGPPAPGAAPTLPPTCARRQEGVVRGRTDGPDAKRPPCGRGAQEGDAPPQGGARTALQEGDSPPPPGGPPRSSPPIRAPAPRGEGTLRGGLLGLQLVLGRAALGHGGNKLAGSASERFSEPRRAPLLACLPLPPSRALAHGLCL</sequence>
<accession>A0A8T0UKL9</accession>
<feature type="compositionally biased region" description="Pro residues" evidence="1">
    <location>
        <begin position="80"/>
        <end position="96"/>
    </location>
</feature>
<organism evidence="2 3">
    <name type="scientific">Panicum virgatum</name>
    <name type="common">Blackwell switchgrass</name>
    <dbReference type="NCBI Taxonomy" id="38727"/>
    <lineage>
        <taxon>Eukaryota</taxon>
        <taxon>Viridiplantae</taxon>
        <taxon>Streptophyta</taxon>
        <taxon>Embryophyta</taxon>
        <taxon>Tracheophyta</taxon>
        <taxon>Spermatophyta</taxon>
        <taxon>Magnoliopsida</taxon>
        <taxon>Liliopsida</taxon>
        <taxon>Poales</taxon>
        <taxon>Poaceae</taxon>
        <taxon>PACMAD clade</taxon>
        <taxon>Panicoideae</taxon>
        <taxon>Panicodae</taxon>
        <taxon>Paniceae</taxon>
        <taxon>Panicinae</taxon>
        <taxon>Panicum</taxon>
        <taxon>Panicum sect. Hiantes</taxon>
    </lineage>
</organism>
<feature type="region of interest" description="Disordered" evidence="1">
    <location>
        <begin position="1"/>
        <end position="106"/>
    </location>
</feature>
<name>A0A8T0UKL9_PANVG</name>
<dbReference type="Proteomes" id="UP000823388">
    <property type="component" value="Chromosome 3N"/>
</dbReference>
<dbReference type="AlphaFoldDB" id="A0A8T0UKL9"/>
<dbReference type="EMBL" id="CM029042">
    <property type="protein sequence ID" value="KAG2621636.1"/>
    <property type="molecule type" value="Genomic_DNA"/>
</dbReference>
<feature type="compositionally biased region" description="Pro residues" evidence="1">
    <location>
        <begin position="21"/>
        <end position="31"/>
    </location>
</feature>
<keyword evidence="3" id="KW-1185">Reference proteome</keyword>
<gene>
    <name evidence="2" type="ORF">PVAP13_3NG312232</name>
</gene>
<evidence type="ECO:0000313" key="3">
    <source>
        <dbReference type="Proteomes" id="UP000823388"/>
    </source>
</evidence>
<proteinExistence type="predicted"/>
<reference evidence="2" key="1">
    <citation type="submission" date="2020-05" db="EMBL/GenBank/DDBJ databases">
        <title>WGS assembly of Panicum virgatum.</title>
        <authorList>
            <person name="Lovell J.T."/>
            <person name="Jenkins J."/>
            <person name="Shu S."/>
            <person name="Juenger T.E."/>
            <person name="Schmutz J."/>
        </authorList>
    </citation>
    <scope>NUCLEOTIDE SEQUENCE</scope>
    <source>
        <strain evidence="2">AP13</strain>
    </source>
</reference>
<evidence type="ECO:0000256" key="1">
    <source>
        <dbReference type="SAM" id="MobiDB-lite"/>
    </source>
</evidence>